<dbReference type="KEGG" id="orp:MOP44_22145"/>
<proteinExistence type="predicted"/>
<protein>
    <submittedName>
        <fullName evidence="1">Uncharacterized protein</fullName>
    </submittedName>
</protein>
<evidence type="ECO:0000313" key="2">
    <source>
        <dbReference type="Proteomes" id="UP001059380"/>
    </source>
</evidence>
<dbReference type="Proteomes" id="UP001059380">
    <property type="component" value="Chromosome"/>
</dbReference>
<keyword evidence="2" id="KW-1185">Reference proteome</keyword>
<sequence>MGKLNVKNGTPMGNDHLCRRCGWGQCMTGYRESDFVVICTNTNPNFKVPFTMLDCSEFSDRNRPDWEQMQKLAIEVAPRRVATRTPGFSTMTTVQPIRRVADNEDEGEVARIR</sequence>
<dbReference type="EMBL" id="CP093313">
    <property type="protein sequence ID" value="UWZ83258.1"/>
    <property type="molecule type" value="Genomic_DNA"/>
</dbReference>
<accession>A0A9J7BNC7</accession>
<dbReference type="RefSeq" id="WP_260792593.1">
    <property type="nucleotide sequence ID" value="NZ_CP093313.1"/>
</dbReference>
<dbReference type="AlphaFoldDB" id="A0A9J7BNC7"/>
<gene>
    <name evidence="1" type="ORF">MOP44_22145</name>
</gene>
<evidence type="ECO:0000313" key="1">
    <source>
        <dbReference type="EMBL" id="UWZ83258.1"/>
    </source>
</evidence>
<name>A0A9J7BNC7_9BACT</name>
<reference evidence="1" key="1">
    <citation type="submission" date="2021-04" db="EMBL/GenBank/DDBJ databases">
        <title>Phylogenetic analysis of Acidobacteriaceae.</title>
        <authorList>
            <person name="Qiu L."/>
            <person name="Zhang Q."/>
        </authorList>
    </citation>
    <scope>NUCLEOTIDE SEQUENCE</scope>
    <source>
        <strain evidence="1">DSM 25168</strain>
    </source>
</reference>
<organism evidence="1 2">
    <name type="scientific">Occallatibacter riparius</name>
    <dbReference type="NCBI Taxonomy" id="1002689"/>
    <lineage>
        <taxon>Bacteria</taxon>
        <taxon>Pseudomonadati</taxon>
        <taxon>Acidobacteriota</taxon>
        <taxon>Terriglobia</taxon>
        <taxon>Terriglobales</taxon>
        <taxon>Acidobacteriaceae</taxon>
        <taxon>Occallatibacter</taxon>
    </lineage>
</organism>